<dbReference type="AlphaFoldDB" id="A0A660SA48"/>
<evidence type="ECO:0000313" key="1">
    <source>
        <dbReference type="EMBL" id="RKX67543.1"/>
    </source>
</evidence>
<proteinExistence type="predicted"/>
<dbReference type="Proteomes" id="UP000282321">
    <property type="component" value="Unassembled WGS sequence"/>
</dbReference>
<dbReference type="EMBL" id="QNBC01000018">
    <property type="protein sequence ID" value="RKX67543.1"/>
    <property type="molecule type" value="Genomic_DNA"/>
</dbReference>
<gene>
    <name evidence="1" type="ORF">DRP44_02260</name>
</gene>
<name>A0A660SA48_UNCT6</name>
<accession>A0A660SA48</accession>
<reference evidence="1 2" key="1">
    <citation type="submission" date="2018-06" db="EMBL/GenBank/DDBJ databases">
        <title>Extensive metabolic versatility and redundancy in microbially diverse, dynamic hydrothermal sediments.</title>
        <authorList>
            <person name="Dombrowski N."/>
            <person name="Teske A."/>
            <person name="Baker B.J."/>
        </authorList>
    </citation>
    <scope>NUCLEOTIDE SEQUENCE [LARGE SCALE GENOMIC DNA]</scope>
    <source>
        <strain evidence="1">B35_G9</strain>
    </source>
</reference>
<organism evidence="1 2">
    <name type="scientific">candidate division TA06 bacterium</name>
    <dbReference type="NCBI Taxonomy" id="2250710"/>
    <lineage>
        <taxon>Bacteria</taxon>
        <taxon>Bacteria division TA06</taxon>
    </lineage>
</organism>
<evidence type="ECO:0000313" key="2">
    <source>
        <dbReference type="Proteomes" id="UP000282321"/>
    </source>
</evidence>
<sequence length="141" mass="16277">MIYYMDDKGVFEELKKEMKPDMLFVEKVSEYRVLLIADNMKGEIDLSLFKSIVYDLIKHYGTIILSWHMTLPAFKLGKYPKKGTTPKTVIRYGGKIVGINPFIQDFVGGIVKSIADNLKHRNKKNDIITIDFIENSIDNKE</sequence>
<protein>
    <submittedName>
        <fullName evidence="1">Uncharacterized protein</fullName>
    </submittedName>
</protein>
<comment type="caution">
    <text evidence="1">The sequence shown here is derived from an EMBL/GenBank/DDBJ whole genome shotgun (WGS) entry which is preliminary data.</text>
</comment>